<dbReference type="OrthoDB" id="9939609at2759"/>
<protein>
    <recommendedName>
        <fullName evidence="6">Large ribosomal subunit protein mL50</fullName>
    </recommendedName>
    <alternativeName>
        <fullName evidence="7">39S ribosomal protein L50, mitochondrial</fullName>
    </alternativeName>
</protein>
<evidence type="ECO:0000256" key="5">
    <source>
        <dbReference type="ARBA" id="ARBA00023274"/>
    </source>
</evidence>
<dbReference type="InterPro" id="IPR018305">
    <property type="entry name" value="Ribosomal_m50"/>
</dbReference>
<evidence type="ECO:0000256" key="1">
    <source>
        <dbReference type="ARBA" id="ARBA00004173"/>
    </source>
</evidence>
<evidence type="ECO:0000313" key="10">
    <source>
        <dbReference type="Proteomes" id="UP000288216"/>
    </source>
</evidence>
<keyword evidence="3" id="KW-0689">Ribosomal protein</keyword>
<organism evidence="9 10">
    <name type="scientific">Scyliorhinus torazame</name>
    <name type="common">Cloudy catshark</name>
    <name type="synonym">Catulus torazame</name>
    <dbReference type="NCBI Taxonomy" id="75743"/>
    <lineage>
        <taxon>Eukaryota</taxon>
        <taxon>Metazoa</taxon>
        <taxon>Chordata</taxon>
        <taxon>Craniata</taxon>
        <taxon>Vertebrata</taxon>
        <taxon>Chondrichthyes</taxon>
        <taxon>Elasmobranchii</taxon>
        <taxon>Galeomorphii</taxon>
        <taxon>Galeoidea</taxon>
        <taxon>Carcharhiniformes</taxon>
        <taxon>Scyliorhinidae</taxon>
        <taxon>Scyliorhinus</taxon>
    </lineage>
</organism>
<sequence>EPMARPPLRSRKYQPSAQLEERVREALERVTGSPATPGWQETRLGEGERYHLLCDLAHELSHLVPNSQLHQMRTPGDLLHFYQQPTNADPFVFQELAHSELPQNLRITWVYEGSGARGGDGLNPG</sequence>
<keyword evidence="10" id="KW-1185">Reference proteome</keyword>
<keyword evidence="4" id="KW-0496">Mitochondrion</keyword>
<evidence type="ECO:0000313" key="9">
    <source>
        <dbReference type="EMBL" id="GCB83121.1"/>
    </source>
</evidence>
<dbReference type="Proteomes" id="UP000288216">
    <property type="component" value="Unassembled WGS sequence"/>
</dbReference>
<comment type="subcellular location">
    <subcellularLocation>
        <location evidence="1">Mitochondrion</location>
    </subcellularLocation>
</comment>
<dbReference type="GO" id="GO:0005762">
    <property type="term" value="C:mitochondrial large ribosomal subunit"/>
    <property type="evidence" value="ECO:0007669"/>
    <property type="project" value="TreeGrafter"/>
</dbReference>
<accession>A0A401QCL9</accession>
<feature type="region of interest" description="Disordered" evidence="8">
    <location>
        <begin position="1"/>
        <end position="22"/>
    </location>
</feature>
<reference evidence="9 10" key="1">
    <citation type="journal article" date="2018" name="Nat. Ecol. Evol.">
        <title>Shark genomes provide insights into elasmobranch evolution and the origin of vertebrates.</title>
        <authorList>
            <person name="Hara Y"/>
            <person name="Yamaguchi K"/>
            <person name="Onimaru K"/>
            <person name="Kadota M"/>
            <person name="Koyanagi M"/>
            <person name="Keeley SD"/>
            <person name="Tatsumi K"/>
            <person name="Tanaka K"/>
            <person name="Motone F"/>
            <person name="Kageyama Y"/>
            <person name="Nozu R"/>
            <person name="Adachi N"/>
            <person name="Nishimura O"/>
            <person name="Nakagawa R"/>
            <person name="Tanegashima C"/>
            <person name="Kiyatake I"/>
            <person name="Matsumoto R"/>
            <person name="Murakumo K"/>
            <person name="Nishida K"/>
            <person name="Terakita A"/>
            <person name="Kuratani S"/>
            <person name="Sato K"/>
            <person name="Hyodo S Kuraku.S."/>
        </authorList>
    </citation>
    <scope>NUCLEOTIDE SEQUENCE [LARGE SCALE GENOMIC DNA]</scope>
</reference>
<dbReference type="PANTHER" id="PTHR31542">
    <property type="entry name" value="39A RIBOSOMAL PROTEIN L50, MITOCHONDRIAL"/>
    <property type="match status" value="1"/>
</dbReference>
<gene>
    <name evidence="9" type="ORF">scyTo_0023641</name>
</gene>
<comment type="similarity">
    <text evidence="2">Belongs to the mitochondrion-specific ribosomal protein mL50 family.</text>
</comment>
<evidence type="ECO:0000256" key="6">
    <source>
        <dbReference type="ARBA" id="ARBA00035183"/>
    </source>
</evidence>
<dbReference type="STRING" id="75743.A0A401QCL9"/>
<evidence type="ECO:0000256" key="8">
    <source>
        <dbReference type="SAM" id="MobiDB-lite"/>
    </source>
</evidence>
<dbReference type="AlphaFoldDB" id="A0A401QCL9"/>
<keyword evidence="5" id="KW-0687">Ribonucleoprotein</keyword>
<evidence type="ECO:0000256" key="2">
    <source>
        <dbReference type="ARBA" id="ARBA00008860"/>
    </source>
</evidence>
<evidence type="ECO:0000256" key="4">
    <source>
        <dbReference type="ARBA" id="ARBA00023128"/>
    </source>
</evidence>
<evidence type="ECO:0000256" key="7">
    <source>
        <dbReference type="ARBA" id="ARBA00035398"/>
    </source>
</evidence>
<dbReference type="PANTHER" id="PTHR31542:SF1">
    <property type="entry name" value="LARGE RIBOSOMAL SUBUNIT PROTEIN ML50"/>
    <property type="match status" value="1"/>
</dbReference>
<comment type="caution">
    <text evidence="9">The sequence shown here is derived from an EMBL/GenBank/DDBJ whole genome shotgun (WGS) entry which is preliminary data.</text>
</comment>
<feature type="non-terminal residue" evidence="9">
    <location>
        <position position="1"/>
    </location>
</feature>
<name>A0A401QCL9_SCYTO</name>
<proteinExistence type="inferred from homology"/>
<dbReference type="EMBL" id="BFAA01031681">
    <property type="protein sequence ID" value="GCB83121.1"/>
    <property type="molecule type" value="Genomic_DNA"/>
</dbReference>
<evidence type="ECO:0000256" key="3">
    <source>
        <dbReference type="ARBA" id="ARBA00022980"/>
    </source>
</evidence>